<feature type="domain" description="Peptidase M16 N-terminal" evidence="15">
    <location>
        <begin position="21"/>
        <end position="158"/>
    </location>
</feature>
<dbReference type="InterPro" id="IPR011249">
    <property type="entry name" value="Metalloenz_LuxS/M16"/>
</dbReference>
<evidence type="ECO:0000256" key="7">
    <source>
        <dbReference type="ARBA" id="ARBA00022723"/>
    </source>
</evidence>
<dbReference type="PANTHER" id="PTHR43690">
    <property type="entry name" value="NARDILYSIN"/>
    <property type="match status" value="1"/>
</dbReference>
<dbReference type="GO" id="GO:0046872">
    <property type="term" value="F:metal ion binding"/>
    <property type="evidence" value="ECO:0007669"/>
    <property type="project" value="UniProtKB-KW"/>
</dbReference>
<organism evidence="19 20">
    <name type="scientific">Vibrio algicola</name>
    <dbReference type="NCBI Taxonomy" id="2662262"/>
    <lineage>
        <taxon>Bacteria</taxon>
        <taxon>Pseudomonadati</taxon>
        <taxon>Pseudomonadota</taxon>
        <taxon>Gammaproteobacteria</taxon>
        <taxon>Vibrionales</taxon>
        <taxon>Vibrionaceae</taxon>
        <taxon>Vibrio</taxon>
    </lineage>
</organism>
<dbReference type="GO" id="GO:0006508">
    <property type="term" value="P:proteolysis"/>
    <property type="evidence" value="ECO:0007669"/>
    <property type="project" value="UniProtKB-KW"/>
</dbReference>
<feature type="domain" description="Coenzyme PQQ synthesis protein F-like C-terminal lobe" evidence="18">
    <location>
        <begin position="756"/>
        <end position="855"/>
    </location>
</feature>
<dbReference type="PANTHER" id="PTHR43690:SF18">
    <property type="entry name" value="INSULIN-DEGRADING ENZYME-RELATED"/>
    <property type="match status" value="1"/>
</dbReference>
<dbReference type="Pfam" id="PF05193">
    <property type="entry name" value="Peptidase_M16_C"/>
    <property type="match status" value="1"/>
</dbReference>
<dbReference type="InterPro" id="IPR050626">
    <property type="entry name" value="Peptidase_M16"/>
</dbReference>
<dbReference type="AlphaFoldDB" id="A0A5Q0TGZ7"/>
<dbReference type="EMBL" id="CP045699">
    <property type="protein sequence ID" value="QGA64579.1"/>
    <property type="molecule type" value="Genomic_DNA"/>
</dbReference>
<comment type="function">
    <text evidence="2">Endopeptidase that degrades small peptides of less than 7 kDa, such as glucagon and insulin.</text>
</comment>
<proteinExistence type="inferred from homology"/>
<evidence type="ECO:0000256" key="10">
    <source>
        <dbReference type="ARBA" id="ARBA00023049"/>
    </source>
</evidence>
<evidence type="ECO:0000259" key="18">
    <source>
        <dbReference type="Pfam" id="PF22456"/>
    </source>
</evidence>
<evidence type="ECO:0000256" key="1">
    <source>
        <dbReference type="ARBA" id="ARBA00001947"/>
    </source>
</evidence>
<dbReference type="InterPro" id="IPR001431">
    <property type="entry name" value="Pept_M16_Zn_BS"/>
</dbReference>
<sequence>MHISPNDTKQYRYLTLENGLRVLIIHDQDAQKSAAALAVNVGHFDDPSHREGLAHYLEHMLFLGTEKFPSVGEFQSFISQHGGKNNAWTGTEHTCFFFDIACDQYPEALDRFSQFFIAPLFNPEALDKERQAVESEFRLKLKDDMRRLYQVHKEVVNPAHPFAKFSVGNVETLSDVLDDNGQQTHSIRDEIIEFYQQCYSADLMTATLIGPHDLDQLERAAIRYFSAIPNQNLAGKSVDIPLLREQDHAKFVTIEPEKDTRKLMLTFNFPAMNHFYQTKPLSYIAHLLGDEGEGSLLQYLKEEQLITSLTAGGGISGSNFREFSISCTLTKLGLTHVEKIITTIFQYIELIRQSGVEEWRYKEKQAVLESAFRFQEPSRPIDTASHLVMNMQNYQPDDVIYGDYQMAQFEEEHLRQLMAKFTPQNMRIMLIAKGLEYSKHTKWYHSPYSVRDLTVQEIAQWRDLSLQVKIPTADLHLPEANPYICYNLDPSPLESDSKVPELIEDQQGFRLWHLQEPEFRVPKGLAFIAIDSPHAVSTPDSIVKTRLCVEMFLDSLVKETYQAEIAGMGYNLYAHQGGVTLMLSGFSEKQAQLLDVIIYRFASREFSQARFDSIKRQMLINWRNCQKNRPISQLFNAMTGILQPNNPPYPVLIEALESIEVDQLPEFVGSMLSELHIEMFVYGDWTRSAAVNLATSLKQALQVQDQKYQESLRPLVMLGESGTFQRELQCNQADSALVLYYQSPEVTPQNVALYTLANHLMSAAFFHEIRTKQQLGYMVGTGNMPLNRHPGLALYVQSPNAAPSELLASVDEFLNAFYMLLLELNEQQWQSSKQGLLNQILAPDSNLRSRGQRLWVAIGNKDLSFNNREIVSQAIVNLDRSEMIRFVVNTLKPRTANRLIMHSKGLEHQDAEDLAVGFEIGSIEEFQLRPKDVDLG</sequence>
<dbReference type="RefSeq" id="WP_153446623.1">
    <property type="nucleotide sequence ID" value="NZ_CP045699.1"/>
</dbReference>
<dbReference type="FunFam" id="3.30.830.10:FF:000005">
    <property type="entry name" value="nardilysin isoform X1"/>
    <property type="match status" value="1"/>
</dbReference>
<protein>
    <recommendedName>
        <fullName evidence="5">Protease 3</fullName>
        <ecNumber evidence="4">3.4.24.55</ecNumber>
    </recommendedName>
    <alternativeName>
        <fullName evidence="13">Pitrilysin</fullName>
    </alternativeName>
    <alternativeName>
        <fullName evidence="12">Protease III</fullName>
    </alternativeName>
    <alternativeName>
        <fullName evidence="11">Protease pi</fullName>
    </alternativeName>
</protein>
<dbReference type="InterPro" id="IPR054734">
    <property type="entry name" value="PqqF-like_C_4"/>
</dbReference>
<dbReference type="SUPFAM" id="SSF63411">
    <property type="entry name" value="LuxS/MPP-like metallohydrolase"/>
    <property type="match status" value="4"/>
</dbReference>
<reference evidence="19 20" key="1">
    <citation type="submission" date="2019-10" db="EMBL/GenBank/DDBJ databases">
        <title>Vibrio sp. nov., isolated from Coralline algae surface.</title>
        <authorList>
            <person name="Geng Y."/>
            <person name="Zhang X."/>
        </authorList>
    </citation>
    <scope>NUCLEOTIDE SEQUENCE [LARGE SCALE GENOMIC DNA]</scope>
    <source>
        <strain evidence="19 20">SM1977</strain>
    </source>
</reference>
<evidence type="ECO:0000256" key="5">
    <source>
        <dbReference type="ARBA" id="ARBA00017565"/>
    </source>
</evidence>
<dbReference type="Pfam" id="PF16187">
    <property type="entry name" value="Peptidase_M16_M"/>
    <property type="match status" value="1"/>
</dbReference>
<feature type="domain" description="Peptidase M16 middle/third" evidence="17">
    <location>
        <begin position="372"/>
        <end position="650"/>
    </location>
</feature>
<evidence type="ECO:0000256" key="2">
    <source>
        <dbReference type="ARBA" id="ARBA00002184"/>
    </source>
</evidence>
<dbReference type="Gene3D" id="3.30.830.10">
    <property type="entry name" value="Metalloenzyme, LuxS/M16 peptidase-like"/>
    <property type="match status" value="4"/>
</dbReference>
<dbReference type="Proteomes" id="UP000348942">
    <property type="component" value="Chromosome 1"/>
</dbReference>
<dbReference type="PROSITE" id="PS00143">
    <property type="entry name" value="INSULINASE"/>
    <property type="match status" value="1"/>
</dbReference>
<evidence type="ECO:0000313" key="19">
    <source>
        <dbReference type="EMBL" id="QGA64579.1"/>
    </source>
</evidence>
<evidence type="ECO:0000313" key="20">
    <source>
        <dbReference type="Proteomes" id="UP000348942"/>
    </source>
</evidence>
<dbReference type="InterPro" id="IPR011765">
    <property type="entry name" value="Pept_M16_N"/>
</dbReference>
<gene>
    <name evidence="19" type="ORF">GFB47_03630</name>
</gene>
<keyword evidence="10" id="KW-0482">Metalloprotease</keyword>
<dbReference type="GO" id="GO:0005737">
    <property type="term" value="C:cytoplasm"/>
    <property type="evidence" value="ECO:0007669"/>
    <property type="project" value="UniProtKB-ARBA"/>
</dbReference>
<comment type="similarity">
    <text evidence="3 14">Belongs to the peptidase M16 family.</text>
</comment>
<keyword evidence="20" id="KW-1185">Reference proteome</keyword>
<dbReference type="FunFam" id="3.30.830.10:FF:000012">
    <property type="entry name" value="Protease 3"/>
    <property type="match status" value="1"/>
</dbReference>
<dbReference type="InterPro" id="IPR032632">
    <property type="entry name" value="Peptidase_M16_M"/>
</dbReference>
<dbReference type="Pfam" id="PF22456">
    <property type="entry name" value="PqqF-like_C_4"/>
    <property type="match status" value="1"/>
</dbReference>
<evidence type="ECO:0000256" key="13">
    <source>
        <dbReference type="ARBA" id="ARBA00033450"/>
    </source>
</evidence>
<evidence type="ECO:0000259" key="17">
    <source>
        <dbReference type="Pfam" id="PF16187"/>
    </source>
</evidence>
<feature type="domain" description="Peptidase M16 C-terminal" evidence="16">
    <location>
        <begin position="188"/>
        <end position="366"/>
    </location>
</feature>
<accession>A0A5Q0TGZ7</accession>
<evidence type="ECO:0000256" key="11">
    <source>
        <dbReference type="ARBA" id="ARBA00029597"/>
    </source>
</evidence>
<keyword evidence="7" id="KW-0479">Metal-binding</keyword>
<comment type="cofactor">
    <cofactor evidence="1">
        <name>Zn(2+)</name>
        <dbReference type="ChEBI" id="CHEBI:29105"/>
    </cofactor>
</comment>
<name>A0A5Q0TGZ7_9VIBR</name>
<dbReference type="Pfam" id="PF00675">
    <property type="entry name" value="Peptidase_M16"/>
    <property type="match status" value="1"/>
</dbReference>
<keyword evidence="9" id="KW-0862">Zinc</keyword>
<evidence type="ECO:0000256" key="3">
    <source>
        <dbReference type="ARBA" id="ARBA00007261"/>
    </source>
</evidence>
<evidence type="ECO:0000256" key="8">
    <source>
        <dbReference type="ARBA" id="ARBA00022801"/>
    </source>
</evidence>
<evidence type="ECO:0000256" key="6">
    <source>
        <dbReference type="ARBA" id="ARBA00022670"/>
    </source>
</evidence>
<evidence type="ECO:0000256" key="9">
    <source>
        <dbReference type="ARBA" id="ARBA00022833"/>
    </source>
</evidence>
<evidence type="ECO:0000259" key="15">
    <source>
        <dbReference type="Pfam" id="PF00675"/>
    </source>
</evidence>
<keyword evidence="6" id="KW-0645">Protease</keyword>
<evidence type="ECO:0000256" key="4">
    <source>
        <dbReference type="ARBA" id="ARBA00012449"/>
    </source>
</evidence>
<dbReference type="GO" id="GO:0004222">
    <property type="term" value="F:metalloendopeptidase activity"/>
    <property type="evidence" value="ECO:0007669"/>
    <property type="project" value="UniProtKB-EC"/>
</dbReference>
<keyword evidence="8" id="KW-0378">Hydrolase</keyword>
<evidence type="ECO:0000256" key="12">
    <source>
        <dbReference type="ARBA" id="ARBA00031184"/>
    </source>
</evidence>
<evidence type="ECO:0000256" key="14">
    <source>
        <dbReference type="RuleBase" id="RU004447"/>
    </source>
</evidence>
<dbReference type="InterPro" id="IPR007863">
    <property type="entry name" value="Peptidase_M16_C"/>
</dbReference>
<dbReference type="EC" id="3.4.24.55" evidence="4"/>
<evidence type="ECO:0000259" key="16">
    <source>
        <dbReference type="Pfam" id="PF05193"/>
    </source>
</evidence>